<keyword evidence="4" id="KW-0378">Hydrolase</keyword>
<dbReference type="GO" id="GO:0017116">
    <property type="term" value="F:single-stranded DNA helicase activity"/>
    <property type="evidence" value="ECO:0007669"/>
    <property type="project" value="TreeGrafter"/>
</dbReference>
<feature type="domain" description="MCM5 C-terminal" evidence="6">
    <location>
        <begin position="169"/>
        <end position="211"/>
    </location>
</feature>
<gene>
    <name evidence="8" type="ORF">JBS370_LOCUS29794</name>
    <name evidence="7" type="ORF">ZHD862_LOCUS4059</name>
</gene>
<dbReference type="GO" id="GO:0000727">
    <property type="term" value="P:double-strand break repair via break-induced replication"/>
    <property type="evidence" value="ECO:0007669"/>
    <property type="project" value="TreeGrafter"/>
</dbReference>
<dbReference type="EMBL" id="CAJOBD010006580">
    <property type="protein sequence ID" value="CAF4064611.1"/>
    <property type="molecule type" value="Genomic_DNA"/>
</dbReference>
<accession>A0A819SL87</accession>
<dbReference type="EC" id="3.6.4.12" evidence="4"/>
<evidence type="ECO:0000256" key="1">
    <source>
        <dbReference type="ARBA" id="ARBA00008010"/>
    </source>
</evidence>
<comment type="subunit">
    <text evidence="4">Component of the MCM2-7 complex.</text>
</comment>
<dbReference type="EMBL" id="CAJNOT010000094">
    <property type="protein sequence ID" value="CAF0834731.1"/>
    <property type="molecule type" value="Genomic_DNA"/>
</dbReference>
<evidence type="ECO:0000313" key="8">
    <source>
        <dbReference type="EMBL" id="CAF4064611.1"/>
    </source>
</evidence>
<evidence type="ECO:0000256" key="3">
    <source>
        <dbReference type="ARBA" id="ARBA00048432"/>
    </source>
</evidence>
<dbReference type="Proteomes" id="UP000663864">
    <property type="component" value="Unassembled WGS sequence"/>
</dbReference>
<comment type="catalytic activity">
    <reaction evidence="3">
        <text>ATP + H2O = ADP + phosphate + H(+)</text>
        <dbReference type="Rhea" id="RHEA:13065"/>
        <dbReference type="ChEBI" id="CHEBI:15377"/>
        <dbReference type="ChEBI" id="CHEBI:15378"/>
        <dbReference type="ChEBI" id="CHEBI:30616"/>
        <dbReference type="ChEBI" id="CHEBI:43474"/>
        <dbReference type="ChEBI" id="CHEBI:456216"/>
        <dbReference type="EC" id="3.6.4.12"/>
    </reaction>
    <physiologicalReaction direction="left-to-right" evidence="3">
        <dbReference type="Rhea" id="RHEA:13066"/>
    </physiologicalReaction>
</comment>
<dbReference type="GO" id="GO:0042555">
    <property type="term" value="C:MCM complex"/>
    <property type="evidence" value="ECO:0007669"/>
    <property type="project" value="UniProtKB-UniRule"/>
</dbReference>
<dbReference type="Gene3D" id="3.40.50.300">
    <property type="entry name" value="P-loop containing nucleotide triphosphate hydrolases"/>
    <property type="match status" value="1"/>
</dbReference>
<proteinExistence type="inferred from homology"/>
<dbReference type="GO" id="GO:0006270">
    <property type="term" value="P:DNA replication initiation"/>
    <property type="evidence" value="ECO:0007669"/>
    <property type="project" value="UniProtKB-UniRule"/>
</dbReference>
<evidence type="ECO:0000259" key="6">
    <source>
        <dbReference type="Pfam" id="PF21933"/>
    </source>
</evidence>
<comment type="caution">
    <text evidence="8">The sequence shown here is derived from an EMBL/GenBank/DDBJ whole genome shotgun (WGS) entry which is preliminary data.</text>
</comment>
<dbReference type="Proteomes" id="UP000663836">
    <property type="component" value="Unassembled WGS sequence"/>
</dbReference>
<organism evidence="8 9">
    <name type="scientific">Rotaria sordida</name>
    <dbReference type="NCBI Taxonomy" id="392033"/>
    <lineage>
        <taxon>Eukaryota</taxon>
        <taxon>Metazoa</taxon>
        <taxon>Spiralia</taxon>
        <taxon>Gnathifera</taxon>
        <taxon>Rotifera</taxon>
        <taxon>Eurotatoria</taxon>
        <taxon>Bdelloidea</taxon>
        <taxon>Philodinida</taxon>
        <taxon>Philodinidae</taxon>
        <taxon>Rotaria</taxon>
    </lineage>
</organism>
<evidence type="ECO:0000313" key="7">
    <source>
        <dbReference type="EMBL" id="CAF0834731.1"/>
    </source>
</evidence>
<keyword evidence="4" id="KW-0238">DNA-binding</keyword>
<evidence type="ECO:0000313" key="9">
    <source>
        <dbReference type="Proteomes" id="UP000663836"/>
    </source>
</evidence>
<dbReference type="GO" id="GO:0043138">
    <property type="term" value="F:3'-5' DNA helicase activity"/>
    <property type="evidence" value="ECO:0007669"/>
    <property type="project" value="TreeGrafter"/>
</dbReference>
<dbReference type="InterPro" id="IPR027417">
    <property type="entry name" value="P-loop_NTPase"/>
</dbReference>
<dbReference type="InterPro" id="IPR031327">
    <property type="entry name" value="MCM"/>
</dbReference>
<dbReference type="Pfam" id="PF21933">
    <property type="entry name" value="MCM5_C"/>
    <property type="match status" value="1"/>
</dbReference>
<keyword evidence="4" id="KW-0347">Helicase</keyword>
<reference evidence="8" key="1">
    <citation type="submission" date="2021-02" db="EMBL/GenBank/DDBJ databases">
        <authorList>
            <person name="Nowell W R."/>
        </authorList>
    </citation>
    <scope>NUCLEOTIDE SEQUENCE</scope>
</reference>
<protein>
    <recommendedName>
        <fullName evidence="4">DNA replication licensing factor MCM5</fullName>
        <ecNumber evidence="4">3.6.4.12</ecNumber>
    </recommendedName>
</protein>
<keyword evidence="4" id="KW-0539">Nucleus</keyword>
<evidence type="ECO:0000259" key="5">
    <source>
        <dbReference type="Pfam" id="PF17855"/>
    </source>
</evidence>
<evidence type="ECO:0000256" key="2">
    <source>
        <dbReference type="ARBA" id="ARBA00023306"/>
    </source>
</evidence>
<dbReference type="Pfam" id="PF17855">
    <property type="entry name" value="MCM_lid"/>
    <property type="match status" value="1"/>
</dbReference>
<dbReference type="InterPro" id="IPR054125">
    <property type="entry name" value="MCM5_C"/>
</dbReference>
<dbReference type="GO" id="GO:0016787">
    <property type="term" value="F:hydrolase activity"/>
    <property type="evidence" value="ECO:0007669"/>
    <property type="project" value="UniProtKB-KW"/>
</dbReference>
<dbReference type="PANTHER" id="PTHR11630:SF42">
    <property type="entry name" value="DNA REPLICATION LICENSING FACTOR MCM5"/>
    <property type="match status" value="1"/>
</dbReference>
<sequence>MYSVSLQLYSYQSTIIIIQYSWQKDSIDEKKKMKIHMNILNRDDNGDDMSIQKLKKYIAYCRSKCGPRLSESASEKLLNQYVVMHNRTSIYECEVGKKIVIRITVRQLEALVRIAESLAKMRLAPFANEADVDEALRLFHVSTLASADSGNLTGIEGFTTREDQEEIARIEKQVRQRFVVGSQISEHAIVQDFIRQNYSERAIYKVLHAMTVHVIRSYLSIEETIGGINHIFLPQQASLPAGIHRFMLEESIVMNSGKPGYLQFISINNGKLLYNVINNNKTFFEI</sequence>
<dbReference type="GO" id="GO:0003697">
    <property type="term" value="F:single-stranded DNA binding"/>
    <property type="evidence" value="ECO:0007669"/>
    <property type="project" value="TreeGrafter"/>
</dbReference>
<keyword evidence="2 4" id="KW-0131">Cell cycle</keyword>
<evidence type="ECO:0000256" key="4">
    <source>
        <dbReference type="RuleBase" id="RU368063"/>
    </source>
</evidence>
<keyword evidence="4" id="KW-0547">Nucleotide-binding</keyword>
<dbReference type="GO" id="GO:0003688">
    <property type="term" value="F:DNA replication origin binding"/>
    <property type="evidence" value="ECO:0007669"/>
    <property type="project" value="UniProtKB-UniRule"/>
</dbReference>
<dbReference type="PRINTS" id="PR01661">
    <property type="entry name" value="MCMPROTEIN5"/>
</dbReference>
<comment type="similarity">
    <text evidence="1 4">Belongs to the MCM family.</text>
</comment>
<dbReference type="InterPro" id="IPR041562">
    <property type="entry name" value="MCM_lid"/>
</dbReference>
<dbReference type="PANTHER" id="PTHR11630">
    <property type="entry name" value="DNA REPLICATION LICENSING FACTOR MCM FAMILY MEMBER"/>
    <property type="match status" value="1"/>
</dbReference>
<keyword evidence="4" id="KW-0067">ATP-binding</keyword>
<dbReference type="GO" id="GO:0005634">
    <property type="term" value="C:nucleus"/>
    <property type="evidence" value="ECO:0007669"/>
    <property type="project" value="UniProtKB-SubCell"/>
</dbReference>
<comment type="subcellular location">
    <subcellularLocation>
        <location evidence="4">Nucleus</location>
    </subcellularLocation>
</comment>
<dbReference type="InterPro" id="IPR008048">
    <property type="entry name" value="MCM5"/>
</dbReference>
<name>A0A819SL87_9BILA</name>
<dbReference type="GO" id="GO:0005524">
    <property type="term" value="F:ATP binding"/>
    <property type="evidence" value="ECO:0007669"/>
    <property type="project" value="UniProtKB-UniRule"/>
</dbReference>
<feature type="domain" description="MCM AAA-lid" evidence="5">
    <location>
        <begin position="53"/>
        <end position="142"/>
    </location>
</feature>
<dbReference type="AlphaFoldDB" id="A0A819SL87"/>
<comment type="function">
    <text evidence="4">Acts as component of the MCM2-7 complex (MCM complex) which is the replicative helicase essential for 'once per cell cycle' DNA replication initiation and elongation in eukaryotic cells. The active ATPase sites in the MCM2-7 ring are formed through the interaction surfaces of two neighboring subunits such that a critical structure of a conserved arginine finger motif is provided in trans relative to the ATP-binding site of the Walker A box of the adjacent subunit. The six ATPase active sites, however, are likely to contribute differentially to the complex helicase activity.</text>
</comment>
<keyword evidence="4" id="KW-0235">DNA replication</keyword>